<dbReference type="RefSeq" id="WP_105747683.1">
    <property type="nucleotide sequence ID" value="NZ_PVLQ01000019.1"/>
</dbReference>
<dbReference type="GO" id="GO:0006508">
    <property type="term" value="P:proteolysis"/>
    <property type="evidence" value="ECO:0007669"/>
    <property type="project" value="InterPro"/>
</dbReference>
<organism evidence="1 2">
    <name type="scientific">Malikia granosa</name>
    <dbReference type="NCBI Taxonomy" id="263067"/>
    <lineage>
        <taxon>Bacteria</taxon>
        <taxon>Pseudomonadati</taxon>
        <taxon>Pseudomonadota</taxon>
        <taxon>Betaproteobacteria</taxon>
        <taxon>Burkholderiales</taxon>
        <taxon>Comamonadaceae</taxon>
        <taxon>Malikia</taxon>
    </lineage>
</organism>
<dbReference type="EMBL" id="PVLQ01000019">
    <property type="protein sequence ID" value="PRD66108.1"/>
    <property type="molecule type" value="Genomic_DNA"/>
</dbReference>
<dbReference type="GO" id="GO:0004176">
    <property type="term" value="F:ATP-dependent peptidase activity"/>
    <property type="evidence" value="ECO:0007669"/>
    <property type="project" value="InterPro"/>
</dbReference>
<reference evidence="1 2" key="1">
    <citation type="submission" date="2018-03" db="EMBL/GenBank/DDBJ databases">
        <title>Comparative genomics illustrates the genes involved in a hyperalkaliphilic mechanisms of Serpentinomonas isolated from highly-alkaline calcium-rich serpentinized springs.</title>
        <authorList>
            <person name="Suzuki S."/>
            <person name="Ishii S."/>
            <person name="Walworth N."/>
            <person name="Bird L."/>
            <person name="Kuenen J.G."/>
            <person name="Nealson K.H."/>
        </authorList>
    </citation>
    <scope>NUCLEOTIDE SEQUENCE [LARGE SCALE GENOMIC DNA]</scope>
    <source>
        <strain evidence="1 2">P1</strain>
    </source>
</reference>
<evidence type="ECO:0000313" key="1">
    <source>
        <dbReference type="EMBL" id="PRD66108.1"/>
    </source>
</evidence>
<dbReference type="SUPFAM" id="SSF140990">
    <property type="entry name" value="FtsH protease domain-like"/>
    <property type="match status" value="1"/>
</dbReference>
<dbReference type="GO" id="GO:0004222">
    <property type="term" value="F:metalloendopeptidase activity"/>
    <property type="evidence" value="ECO:0007669"/>
    <property type="project" value="InterPro"/>
</dbReference>
<gene>
    <name evidence="1" type="ORF">C6P64_05940</name>
</gene>
<dbReference type="GO" id="GO:0005524">
    <property type="term" value="F:ATP binding"/>
    <property type="evidence" value="ECO:0007669"/>
    <property type="project" value="InterPro"/>
</dbReference>
<proteinExistence type="predicted"/>
<protein>
    <recommendedName>
        <fullName evidence="3">Peptidase M41 domain-containing protein</fullName>
    </recommendedName>
</protein>
<dbReference type="InterPro" id="IPR037219">
    <property type="entry name" value="Peptidase_M41-like"/>
</dbReference>
<dbReference type="OrthoDB" id="9181199at2"/>
<sequence length="177" mass="19505">MTDYPAADSLRRCWPWQPRGHAGADLERVAYHEAGHVVLMEWLGLEDVRAEATAIGGLAHMPTSFLETPLPDPPPDESGILAATAAAVCHAGVMAEQIRSGQPWIGPIYYPDQDDFNTSEAMLHTRFGRTSSAGHGYAQRVARHVLEHHWERVQEIAAALVERGEWSAKSTAMERQA</sequence>
<dbReference type="AlphaFoldDB" id="A0A2S9K6Q5"/>
<evidence type="ECO:0008006" key="3">
    <source>
        <dbReference type="Google" id="ProtNLM"/>
    </source>
</evidence>
<evidence type="ECO:0000313" key="2">
    <source>
        <dbReference type="Proteomes" id="UP000238589"/>
    </source>
</evidence>
<comment type="caution">
    <text evidence="1">The sequence shown here is derived from an EMBL/GenBank/DDBJ whole genome shotgun (WGS) entry which is preliminary data.</text>
</comment>
<name>A0A2S9K6Q5_9BURK</name>
<dbReference type="Gene3D" id="1.20.58.760">
    <property type="entry name" value="Peptidase M41"/>
    <property type="match status" value="1"/>
</dbReference>
<accession>A0A2S9K6Q5</accession>
<dbReference type="Proteomes" id="UP000238589">
    <property type="component" value="Unassembled WGS sequence"/>
</dbReference>
<keyword evidence="2" id="KW-1185">Reference proteome</keyword>